<feature type="transmembrane region" description="Helical" evidence="5">
    <location>
        <begin position="219"/>
        <end position="239"/>
    </location>
</feature>
<keyword evidence="4 5" id="KW-0472">Membrane</keyword>
<evidence type="ECO:0000256" key="4">
    <source>
        <dbReference type="ARBA" id="ARBA00023136"/>
    </source>
</evidence>
<dbReference type="GO" id="GO:0005737">
    <property type="term" value="C:cytoplasm"/>
    <property type="evidence" value="ECO:0007669"/>
    <property type="project" value="TreeGrafter"/>
</dbReference>
<dbReference type="PANTHER" id="PTHR10783">
    <property type="entry name" value="XENOTROPIC AND POLYTROPIC RETROVIRUS RECEPTOR 1-RELATED"/>
    <property type="match status" value="1"/>
</dbReference>
<organism evidence="7 8">
    <name type="scientific">Torulaspora globosa</name>
    <dbReference type="NCBI Taxonomy" id="48254"/>
    <lineage>
        <taxon>Eukaryota</taxon>
        <taxon>Fungi</taxon>
        <taxon>Dikarya</taxon>
        <taxon>Ascomycota</taxon>
        <taxon>Saccharomycotina</taxon>
        <taxon>Saccharomycetes</taxon>
        <taxon>Saccharomycetales</taxon>
        <taxon>Saccharomycetaceae</taxon>
        <taxon>Torulaspora</taxon>
    </lineage>
</organism>
<dbReference type="OrthoDB" id="2159384at2759"/>
<accession>A0A7H9HLW3</accession>
<name>A0A7H9HLW3_9SACH</name>
<dbReference type="Proteomes" id="UP000510647">
    <property type="component" value="Chromosome 1"/>
</dbReference>
<feature type="transmembrane region" description="Helical" evidence="5">
    <location>
        <begin position="14"/>
        <end position="35"/>
    </location>
</feature>
<dbReference type="GO" id="GO:0016020">
    <property type="term" value="C:membrane"/>
    <property type="evidence" value="ECO:0007669"/>
    <property type="project" value="UniProtKB-SubCell"/>
</dbReference>
<keyword evidence="3 5" id="KW-1133">Transmembrane helix</keyword>
<protein>
    <recommendedName>
        <fullName evidence="6">EXS domain-containing protein</fullName>
    </recommendedName>
</protein>
<feature type="domain" description="EXS" evidence="6">
    <location>
        <begin position="183"/>
        <end position="357"/>
    </location>
</feature>
<evidence type="ECO:0000313" key="7">
    <source>
        <dbReference type="EMBL" id="QLQ78283.1"/>
    </source>
</evidence>
<feature type="transmembrane region" description="Helical" evidence="5">
    <location>
        <begin position="290"/>
        <end position="312"/>
    </location>
</feature>
<evidence type="ECO:0000313" key="8">
    <source>
        <dbReference type="Proteomes" id="UP000510647"/>
    </source>
</evidence>
<dbReference type="PROSITE" id="PS51380">
    <property type="entry name" value="EXS"/>
    <property type="match status" value="1"/>
</dbReference>
<evidence type="ECO:0000259" key="6">
    <source>
        <dbReference type="PROSITE" id="PS51380"/>
    </source>
</evidence>
<proteinExistence type="predicted"/>
<gene>
    <name evidence="7" type="ORF">HG537_0A05300</name>
</gene>
<dbReference type="PANTHER" id="PTHR10783:SF46">
    <property type="entry name" value="PROTEIN ERD1 HOMOLOG 2"/>
    <property type="match status" value="1"/>
</dbReference>
<evidence type="ECO:0000256" key="1">
    <source>
        <dbReference type="ARBA" id="ARBA00004141"/>
    </source>
</evidence>
<reference evidence="7 8" key="1">
    <citation type="submission" date="2020-06" db="EMBL/GenBank/DDBJ databases">
        <title>The yeast mating-type switching endonuclease HO is a domesticated member of an unorthodox homing genetic element family.</title>
        <authorList>
            <person name="Coughlan A.Y."/>
            <person name="Lombardi L."/>
            <person name="Braun-Galleani S."/>
            <person name="Martos A.R."/>
            <person name="Galeote V."/>
            <person name="Bigey F."/>
            <person name="Dequin S."/>
            <person name="Byrne K.P."/>
            <person name="Wolfe K.H."/>
        </authorList>
    </citation>
    <scope>NUCLEOTIDE SEQUENCE [LARGE SCALE GENOMIC DNA]</scope>
    <source>
        <strain evidence="7 8">CBS2947</strain>
    </source>
</reference>
<keyword evidence="8" id="KW-1185">Reference proteome</keyword>
<dbReference type="InterPro" id="IPR004342">
    <property type="entry name" value="EXS_C"/>
</dbReference>
<sequence>MTGVEISSEAKNSWGIYILASQRVNVLLLVAVWLWQWILKLLSSYQLDVSTVVQSRRPNEMDLPLSHAQMQRLSRRFALRLSRIIVPLQLIGLVCQIWAVATEQNSDVAHFMIMMLPVIQFIIIVGLIIRNCQIINYCIKRILLIETTPRSMRNVYILLSDTLTSFTKPLIDFTLYLTTLFLSRDGLWTHCDLLISLLPLNIRIWQCVREFYLGRDKSLLVNALKYISGIPIVMCVWYSRIEPEKHNANVVHWFQCINSCFTLVWDVRMDWKINSLTRIRKNHKSSQNVIFPKLLYYMGILFDFSIKFWWIWTLRRPNHTILFASELQYLEIIRRSVWVIFKLESEYVTIRNLATEK</sequence>
<comment type="subcellular location">
    <subcellularLocation>
        <location evidence="1">Membrane</location>
        <topology evidence="1">Multi-pass membrane protein</topology>
    </subcellularLocation>
</comment>
<dbReference type="Pfam" id="PF03124">
    <property type="entry name" value="EXS"/>
    <property type="match status" value="1"/>
</dbReference>
<feature type="transmembrane region" description="Helical" evidence="5">
    <location>
        <begin position="81"/>
        <end position="102"/>
    </location>
</feature>
<evidence type="ECO:0000256" key="2">
    <source>
        <dbReference type="ARBA" id="ARBA00022692"/>
    </source>
</evidence>
<evidence type="ECO:0000256" key="3">
    <source>
        <dbReference type="ARBA" id="ARBA00022989"/>
    </source>
</evidence>
<evidence type="ECO:0000256" key="5">
    <source>
        <dbReference type="SAM" id="Phobius"/>
    </source>
</evidence>
<keyword evidence="2 5" id="KW-0812">Transmembrane</keyword>
<dbReference type="EMBL" id="CP059267">
    <property type="protein sequence ID" value="QLQ78283.1"/>
    <property type="molecule type" value="Genomic_DNA"/>
</dbReference>
<feature type="transmembrane region" description="Helical" evidence="5">
    <location>
        <begin position="108"/>
        <end position="129"/>
    </location>
</feature>
<dbReference type="AlphaFoldDB" id="A0A7H9HLW3"/>